<proteinExistence type="predicted"/>
<evidence type="ECO:0000313" key="3">
    <source>
        <dbReference type="Proteomes" id="UP001310022"/>
    </source>
</evidence>
<evidence type="ECO:0000259" key="1">
    <source>
        <dbReference type="PROSITE" id="PS51186"/>
    </source>
</evidence>
<dbReference type="PROSITE" id="PS51186">
    <property type="entry name" value="GNAT"/>
    <property type="match status" value="1"/>
</dbReference>
<feature type="domain" description="N-acetyltransferase" evidence="1">
    <location>
        <begin position="6"/>
        <end position="153"/>
    </location>
</feature>
<dbReference type="EMBL" id="BQKE01000001">
    <property type="protein sequence ID" value="GJM60688.1"/>
    <property type="molecule type" value="Genomic_DNA"/>
</dbReference>
<accession>A0AAN5ALB2</accession>
<dbReference type="RefSeq" id="WP_338236390.1">
    <property type="nucleotide sequence ID" value="NZ_BQKE01000001.1"/>
</dbReference>
<dbReference type="Proteomes" id="UP001310022">
    <property type="component" value="Unassembled WGS sequence"/>
</dbReference>
<organism evidence="2 3">
    <name type="scientific">Persicobacter diffluens</name>
    <dbReference type="NCBI Taxonomy" id="981"/>
    <lineage>
        <taxon>Bacteria</taxon>
        <taxon>Pseudomonadati</taxon>
        <taxon>Bacteroidota</taxon>
        <taxon>Cytophagia</taxon>
        <taxon>Cytophagales</taxon>
        <taxon>Persicobacteraceae</taxon>
        <taxon>Persicobacter</taxon>
    </lineage>
</organism>
<keyword evidence="3" id="KW-1185">Reference proteome</keyword>
<dbReference type="SUPFAM" id="SSF55729">
    <property type="entry name" value="Acyl-CoA N-acyltransferases (Nat)"/>
    <property type="match status" value="1"/>
</dbReference>
<protein>
    <recommendedName>
        <fullName evidence="1">N-acetyltransferase domain-containing protein</fullName>
    </recommendedName>
</protein>
<gene>
    <name evidence="2" type="ORF">PEDI_12400</name>
</gene>
<comment type="caution">
    <text evidence="2">The sequence shown here is derived from an EMBL/GenBank/DDBJ whole genome shotgun (WGS) entry which is preliminary data.</text>
</comment>
<dbReference type="InterPro" id="IPR016181">
    <property type="entry name" value="Acyl_CoA_acyltransferase"/>
</dbReference>
<reference evidence="2 3" key="1">
    <citation type="submission" date="2021-12" db="EMBL/GenBank/DDBJ databases">
        <title>Genome sequencing of bacteria with rrn-lacking chromosome and rrn-plasmid.</title>
        <authorList>
            <person name="Anda M."/>
            <person name="Iwasaki W."/>
        </authorList>
    </citation>
    <scope>NUCLEOTIDE SEQUENCE [LARGE SCALE GENOMIC DNA]</scope>
    <source>
        <strain evidence="2 3">NBRC 15940</strain>
    </source>
</reference>
<name>A0AAN5ALB2_9BACT</name>
<dbReference type="InterPro" id="IPR000182">
    <property type="entry name" value="GNAT_dom"/>
</dbReference>
<evidence type="ECO:0000313" key="2">
    <source>
        <dbReference type="EMBL" id="GJM60688.1"/>
    </source>
</evidence>
<dbReference type="AlphaFoldDB" id="A0AAN5ALB2"/>
<dbReference type="Gene3D" id="3.40.630.30">
    <property type="match status" value="1"/>
</dbReference>
<dbReference type="GO" id="GO:0016747">
    <property type="term" value="F:acyltransferase activity, transferring groups other than amino-acyl groups"/>
    <property type="evidence" value="ECO:0007669"/>
    <property type="project" value="InterPro"/>
</dbReference>
<sequence length="153" mass="18304">MFVPLIDFKKASNNDLDAIIDIYQRCIHHNFKPVLGEDFAKSQENEEELLDFLLEQLANTYLMLIDESISAFAIVEEEEIKMIMMEPEKQQQAYGAFFLEHLENQRLENIDQFYIRLPKALDYSINFFQHLGYEIVSEYQEEEMEWVECNKKF</sequence>